<evidence type="ECO:0000313" key="2">
    <source>
        <dbReference type="Proteomes" id="UP000037564"/>
    </source>
</evidence>
<name>A0A0B0VEV4_ECOLX</name>
<dbReference type="EMBL" id="LGZN01000108">
    <property type="protein sequence ID" value="KNF61044.1"/>
    <property type="molecule type" value="Genomic_DNA"/>
</dbReference>
<protein>
    <submittedName>
        <fullName evidence="1">PhoPQ-regulated protein</fullName>
    </submittedName>
</protein>
<organism evidence="1 2">
    <name type="scientific">Escherichia coli</name>
    <dbReference type="NCBI Taxonomy" id="562"/>
    <lineage>
        <taxon>Bacteria</taxon>
        <taxon>Pseudomonadati</taxon>
        <taxon>Pseudomonadota</taxon>
        <taxon>Gammaproteobacteria</taxon>
        <taxon>Enterobacterales</taxon>
        <taxon>Enterobacteriaceae</taxon>
        <taxon>Escherichia</taxon>
    </lineage>
</organism>
<sequence>MNIRKLYIAMLLISPACLALSADEHNKNTSMTHVISDYRMSLAALPLDYSLQEKKQLPGVMLQRYILNSQAWSPQGIVYPEYWQNGVDIYIPDSARGKHALVVINNGSNNNGSGSPVAPTNFSEEELSRIAVATRTIVIAVSNVPNQVLSYQGVSTPLAEDHSVAYSWKLFIGDTQKYQNASLHIPMAASVSQAFRLAKKELAQQNVTKFIVTGASKRGWAAWLTALSDPDVDAIIPVAFDLLNIKKSLEHMYQSYGKNWPVAFYPYYQQNIDLQIDTDEFANLMTLEDPLTYLNTDMGDRLKMDKYIINASGDDFYVPDNSHFYYDRLPGRKSLRVVPNSTHYDILSVTEQSLTTFVNRFQNGQKLPEITEKIQSRGNGKKELAVSFSEKPAAVLQWTARNPVARDFRYACDVKYTSVPVSLTGGDDTLSIPLTPPNRGWQATYIEATFSDGYVATTQVYITPDEKYPETAPPSAGATCKTLPGRGLTPQPVKQ</sequence>
<dbReference type="InterPro" id="IPR009199">
    <property type="entry name" value="PhoPQ-act_pathogen-rel_PqaA"/>
</dbReference>
<dbReference type="SUPFAM" id="SSF53474">
    <property type="entry name" value="alpha/beta-Hydrolases"/>
    <property type="match status" value="1"/>
</dbReference>
<dbReference type="PANTHER" id="PTHR31497">
    <property type="entry name" value="AUTOCRINE PROLIFERATION REPRESSOR PROTEIN A"/>
    <property type="match status" value="1"/>
</dbReference>
<dbReference type="InterPro" id="IPR029058">
    <property type="entry name" value="AB_hydrolase_fold"/>
</dbReference>
<dbReference type="PIRSF" id="PIRSF014728">
    <property type="entry name" value="PqaA"/>
    <property type="match status" value="1"/>
</dbReference>
<dbReference type="RefSeq" id="WP_001364036.1">
    <property type="nucleotide sequence ID" value="NZ_BFZV01000041.1"/>
</dbReference>
<reference evidence="1 2" key="1">
    <citation type="submission" date="2015-07" db="EMBL/GenBank/DDBJ databases">
        <title>Genome sequences of 64 non-O157:H7 Shiga toxin-producing Escherichia coli strains.</title>
        <authorList>
            <person name="Gonzalez-Escalona N."/>
            <person name="Toro M."/>
            <person name="Timme R."/>
            <person name="Payne J."/>
        </authorList>
    </citation>
    <scope>NUCLEOTIDE SEQUENCE [LARGE SCALE GENOMIC DNA]</scope>
    <source>
        <strain evidence="1 2">CFSAN026843</strain>
    </source>
</reference>
<accession>A0A0B0VEV4</accession>
<dbReference type="Pfam" id="PF10142">
    <property type="entry name" value="PhoPQ_related"/>
    <property type="match status" value="1"/>
</dbReference>
<evidence type="ECO:0000313" key="1">
    <source>
        <dbReference type="EMBL" id="KNF61044.1"/>
    </source>
</evidence>
<dbReference type="Proteomes" id="UP000037564">
    <property type="component" value="Unassembled WGS sequence"/>
</dbReference>
<dbReference type="Gene3D" id="3.40.50.1820">
    <property type="entry name" value="alpha/beta hydrolase"/>
    <property type="match status" value="1"/>
</dbReference>
<dbReference type="AlphaFoldDB" id="A0A0B0VEV4"/>
<comment type="caution">
    <text evidence="1">The sequence shown here is derived from an EMBL/GenBank/DDBJ whole genome shotgun (WGS) entry which is preliminary data.</text>
</comment>
<gene>
    <name evidence="1" type="ORF">WR15_26885</name>
</gene>
<dbReference type="PANTHER" id="PTHR31497:SF0">
    <property type="entry name" value="AUTOCRINE PROLIFERATION REPRESSOR PROTEIN A"/>
    <property type="match status" value="1"/>
</dbReference>
<proteinExistence type="predicted"/>